<feature type="compositionally biased region" description="Acidic residues" evidence="5">
    <location>
        <begin position="302"/>
        <end position="313"/>
    </location>
</feature>
<keyword evidence="8" id="KW-1185">Reference proteome</keyword>
<evidence type="ECO:0000256" key="4">
    <source>
        <dbReference type="PROSITE-ProRule" id="PRU00723"/>
    </source>
</evidence>
<dbReference type="Gene3D" id="3.30.1370.210">
    <property type="match status" value="1"/>
</dbReference>
<dbReference type="InterPro" id="IPR000571">
    <property type="entry name" value="Znf_CCCH"/>
</dbReference>
<dbReference type="SUPFAM" id="SSF90229">
    <property type="entry name" value="CCCH zinc finger"/>
    <property type="match status" value="1"/>
</dbReference>
<dbReference type="PROSITE" id="PS50103">
    <property type="entry name" value="ZF_C3H1"/>
    <property type="match status" value="1"/>
</dbReference>
<dbReference type="PANTHER" id="PTHR12681">
    <property type="entry name" value="ZINC FINGER-CONTAINING PROTEIN P48ZNF"/>
    <property type="match status" value="1"/>
</dbReference>
<feature type="compositionally biased region" description="Low complexity" evidence="5">
    <location>
        <begin position="38"/>
        <end position="52"/>
    </location>
</feature>
<evidence type="ECO:0000256" key="1">
    <source>
        <dbReference type="ARBA" id="ARBA00022723"/>
    </source>
</evidence>
<keyword evidence="1 4" id="KW-0479">Metal-binding</keyword>
<dbReference type="STRING" id="1198029.A0A1U7LW71"/>
<proteinExistence type="predicted"/>
<dbReference type="GO" id="GO:0003729">
    <property type="term" value="F:mRNA binding"/>
    <property type="evidence" value="ECO:0007669"/>
    <property type="project" value="TreeGrafter"/>
</dbReference>
<dbReference type="SMART" id="SM00356">
    <property type="entry name" value="ZnF_C3H1"/>
    <property type="match status" value="1"/>
</dbReference>
<dbReference type="GO" id="GO:0002181">
    <property type="term" value="P:cytoplasmic translation"/>
    <property type="evidence" value="ECO:0007669"/>
    <property type="project" value="EnsemblFungi"/>
</dbReference>
<protein>
    <submittedName>
        <fullName evidence="7">Translation machinery-associated protein 46</fullName>
    </submittedName>
</protein>
<dbReference type="EMBL" id="LXFE01000141">
    <property type="protein sequence ID" value="OLL26868.1"/>
    <property type="molecule type" value="Genomic_DNA"/>
</dbReference>
<dbReference type="AlphaFoldDB" id="A0A1U7LW71"/>
<feature type="zinc finger region" description="C3H1-type" evidence="4">
    <location>
        <begin position="93"/>
        <end position="120"/>
    </location>
</feature>
<feature type="domain" description="C3H1-type" evidence="6">
    <location>
        <begin position="93"/>
        <end position="120"/>
    </location>
</feature>
<evidence type="ECO:0000256" key="3">
    <source>
        <dbReference type="ARBA" id="ARBA00022833"/>
    </source>
</evidence>
<evidence type="ECO:0000313" key="8">
    <source>
        <dbReference type="Proteomes" id="UP000186594"/>
    </source>
</evidence>
<dbReference type="GO" id="GO:0008270">
    <property type="term" value="F:zinc ion binding"/>
    <property type="evidence" value="ECO:0007669"/>
    <property type="project" value="UniProtKB-KW"/>
</dbReference>
<feature type="region of interest" description="Disordered" evidence="5">
    <location>
        <begin position="302"/>
        <end position="329"/>
    </location>
</feature>
<sequence length="329" mass="37695">MPPKQKQGNQVKKDIKKASQSAADKTFGLKNKNKSSKVQKQIEQIQQQASKAGNPKDRVFIHVQDAIAVIANRKKAEEAKKAELYELFKPVQISQKVLCVNFKNGNCLRGAKCKFSHDSAVDRKSEKKNMYQDDRVNDLFENWDQEKLADVVLSKHKNPQTTTDIVCKYFLEAIEIGKYGWFWECPNGDQFHLWKTGLTAIGDACKYKHALPPGFKLKSKEKEKVQEEDIITLEEFLETERHKLGKDLTPVTLESFTKWKSERKDKKLAEEEAELRKMEVAVAAGKAGFSGRELFEFNPEMVENESEGEEDVDLSGFRREQVDFGRNSN</sequence>
<dbReference type="Proteomes" id="UP000186594">
    <property type="component" value="Unassembled WGS sequence"/>
</dbReference>
<dbReference type="OrthoDB" id="278280at2759"/>
<dbReference type="InterPro" id="IPR032378">
    <property type="entry name" value="ZC3H15/TMA46_C"/>
</dbReference>
<organism evidence="7 8">
    <name type="scientific">Neolecta irregularis (strain DAH-3)</name>
    <dbReference type="NCBI Taxonomy" id="1198029"/>
    <lineage>
        <taxon>Eukaryota</taxon>
        <taxon>Fungi</taxon>
        <taxon>Dikarya</taxon>
        <taxon>Ascomycota</taxon>
        <taxon>Taphrinomycotina</taxon>
        <taxon>Neolectales</taxon>
        <taxon>Neolectaceae</taxon>
        <taxon>Neolecta</taxon>
    </lineage>
</organism>
<reference evidence="7 8" key="1">
    <citation type="submission" date="2016-04" db="EMBL/GenBank/DDBJ databases">
        <title>Evolutionary innovation and constraint leading to complex multicellularity in the Ascomycota.</title>
        <authorList>
            <person name="Cisse O."/>
            <person name="Nguyen A."/>
            <person name="Hewitt D.A."/>
            <person name="Jedd G."/>
            <person name="Stajich J.E."/>
        </authorList>
    </citation>
    <scope>NUCLEOTIDE SEQUENCE [LARGE SCALE GENOMIC DNA]</scope>
    <source>
        <strain evidence="7 8">DAH-3</strain>
    </source>
</reference>
<dbReference type="PANTHER" id="PTHR12681:SF0">
    <property type="entry name" value="ZINC FINGER CCCH DOMAIN-CONTAINING PROTEIN 15"/>
    <property type="match status" value="1"/>
</dbReference>
<dbReference type="GO" id="GO:0005829">
    <property type="term" value="C:cytosol"/>
    <property type="evidence" value="ECO:0007669"/>
    <property type="project" value="TreeGrafter"/>
</dbReference>
<keyword evidence="2 4" id="KW-0863">Zinc-finger</keyword>
<evidence type="ECO:0000256" key="2">
    <source>
        <dbReference type="ARBA" id="ARBA00022771"/>
    </source>
</evidence>
<keyword evidence="3 4" id="KW-0862">Zinc</keyword>
<evidence type="ECO:0000313" key="7">
    <source>
        <dbReference type="EMBL" id="OLL26868.1"/>
    </source>
</evidence>
<name>A0A1U7LW71_NEOID</name>
<comment type="caution">
    <text evidence="7">The sequence shown here is derived from an EMBL/GenBank/DDBJ whole genome shotgun (WGS) entry which is preliminary data.</text>
</comment>
<dbReference type="InterPro" id="IPR036855">
    <property type="entry name" value="Znf_CCCH_sf"/>
</dbReference>
<gene>
    <name evidence="7" type="ORF">NEOLI_001897</name>
</gene>
<dbReference type="OMA" id="GREMFYF"/>
<feature type="region of interest" description="Disordered" evidence="5">
    <location>
        <begin position="1"/>
        <end position="54"/>
    </location>
</feature>
<dbReference type="Pfam" id="PF16543">
    <property type="entry name" value="DFRP_C"/>
    <property type="match status" value="1"/>
</dbReference>
<dbReference type="Gene3D" id="6.20.400.10">
    <property type="match status" value="1"/>
</dbReference>
<evidence type="ECO:0000259" key="6">
    <source>
        <dbReference type="PROSITE" id="PS50103"/>
    </source>
</evidence>
<accession>A0A1U7LW71</accession>
<feature type="compositionally biased region" description="Polar residues" evidence="5">
    <location>
        <begin position="1"/>
        <end position="10"/>
    </location>
</feature>
<evidence type="ECO:0000256" key="5">
    <source>
        <dbReference type="SAM" id="MobiDB-lite"/>
    </source>
</evidence>